<dbReference type="InterPro" id="IPR015425">
    <property type="entry name" value="FH2_Formin"/>
</dbReference>
<feature type="compositionally biased region" description="Pro residues" evidence="2">
    <location>
        <begin position="540"/>
        <end position="579"/>
    </location>
</feature>
<evidence type="ECO:0000313" key="4">
    <source>
        <dbReference type="EMBL" id="WZN58685.1"/>
    </source>
</evidence>
<feature type="compositionally biased region" description="Pro residues" evidence="2">
    <location>
        <begin position="1076"/>
        <end position="1085"/>
    </location>
</feature>
<proteinExistence type="inferred from homology"/>
<dbReference type="Proteomes" id="UP001472866">
    <property type="component" value="Chromosome 01"/>
</dbReference>
<dbReference type="InterPro" id="IPR051425">
    <property type="entry name" value="Formin_Homology"/>
</dbReference>
<evidence type="ECO:0000313" key="5">
    <source>
        <dbReference type="Proteomes" id="UP001472866"/>
    </source>
</evidence>
<protein>
    <recommendedName>
        <fullName evidence="1">Formin-like protein</fullName>
    </recommendedName>
</protein>
<name>A0AAX4NYL6_9CHLO</name>
<dbReference type="PANTHER" id="PTHR45725:SF1">
    <property type="entry name" value="DISHEVELLED ASSOCIATED ACTIVATOR OF MORPHOGENESIS, ISOFORM D"/>
    <property type="match status" value="1"/>
</dbReference>
<dbReference type="PANTHER" id="PTHR45725">
    <property type="entry name" value="FORMIN HOMOLOGY 2 FAMILY MEMBER"/>
    <property type="match status" value="1"/>
</dbReference>
<dbReference type="Pfam" id="PF02181">
    <property type="entry name" value="FH2"/>
    <property type="match status" value="1"/>
</dbReference>
<reference evidence="4 5" key="1">
    <citation type="submission" date="2024-03" db="EMBL/GenBank/DDBJ databases">
        <title>Complete genome sequence of the green alga Chloropicon roscoffensis RCC1871.</title>
        <authorList>
            <person name="Lemieux C."/>
            <person name="Pombert J.-F."/>
            <person name="Otis C."/>
            <person name="Turmel M."/>
        </authorList>
    </citation>
    <scope>NUCLEOTIDE SEQUENCE [LARGE SCALE GENOMIC DNA]</scope>
    <source>
        <strain evidence="4 5">RCC1871</strain>
    </source>
</reference>
<dbReference type="InterPro" id="IPR011989">
    <property type="entry name" value="ARM-like"/>
</dbReference>
<dbReference type="InterPro" id="IPR042201">
    <property type="entry name" value="FH2_Formin_sf"/>
</dbReference>
<feature type="region of interest" description="Disordered" evidence="2">
    <location>
        <begin position="16"/>
        <end position="82"/>
    </location>
</feature>
<accession>A0AAX4NYL6</accession>
<feature type="region of interest" description="Disordered" evidence="2">
    <location>
        <begin position="196"/>
        <end position="215"/>
    </location>
</feature>
<evidence type="ECO:0000256" key="1">
    <source>
        <dbReference type="RuleBase" id="RU361260"/>
    </source>
</evidence>
<dbReference type="SUPFAM" id="SSF101447">
    <property type="entry name" value="Formin homology 2 domain (FH2 domain)"/>
    <property type="match status" value="1"/>
</dbReference>
<dbReference type="PROSITE" id="PS51444">
    <property type="entry name" value="FH2"/>
    <property type="match status" value="1"/>
</dbReference>
<keyword evidence="5" id="KW-1185">Reference proteome</keyword>
<comment type="similarity">
    <text evidence="1">Belongs to the formin-like family.</text>
</comment>
<organism evidence="4 5">
    <name type="scientific">Chloropicon roscoffensis</name>
    <dbReference type="NCBI Taxonomy" id="1461544"/>
    <lineage>
        <taxon>Eukaryota</taxon>
        <taxon>Viridiplantae</taxon>
        <taxon>Chlorophyta</taxon>
        <taxon>Chloropicophyceae</taxon>
        <taxon>Chloropicales</taxon>
        <taxon>Chloropicaceae</taxon>
        <taxon>Chloropicon</taxon>
    </lineage>
</organism>
<dbReference type="SUPFAM" id="SSF48371">
    <property type="entry name" value="ARM repeat"/>
    <property type="match status" value="1"/>
</dbReference>
<dbReference type="Gene3D" id="1.20.58.2220">
    <property type="entry name" value="Formin, FH2 domain"/>
    <property type="match status" value="1"/>
</dbReference>
<feature type="region of interest" description="Disordered" evidence="2">
    <location>
        <begin position="1056"/>
        <end position="1085"/>
    </location>
</feature>
<feature type="domain" description="FH2" evidence="3">
    <location>
        <begin position="585"/>
        <end position="1012"/>
    </location>
</feature>
<dbReference type="EMBL" id="CP151501">
    <property type="protein sequence ID" value="WZN58685.1"/>
    <property type="molecule type" value="Genomic_DNA"/>
</dbReference>
<evidence type="ECO:0000259" key="3">
    <source>
        <dbReference type="PROSITE" id="PS51444"/>
    </source>
</evidence>
<evidence type="ECO:0000256" key="2">
    <source>
        <dbReference type="SAM" id="MobiDB-lite"/>
    </source>
</evidence>
<feature type="compositionally biased region" description="Low complexity" evidence="2">
    <location>
        <begin position="40"/>
        <end position="53"/>
    </location>
</feature>
<dbReference type="SMART" id="SM00498">
    <property type="entry name" value="FH2"/>
    <property type="match status" value="1"/>
</dbReference>
<feature type="compositionally biased region" description="Polar residues" evidence="2">
    <location>
        <begin position="73"/>
        <end position="82"/>
    </location>
</feature>
<feature type="region of interest" description="Disordered" evidence="2">
    <location>
        <begin position="529"/>
        <end position="595"/>
    </location>
</feature>
<dbReference type="InterPro" id="IPR016024">
    <property type="entry name" value="ARM-type_fold"/>
</dbReference>
<sequence>MSANRRRTRTGSVFGALFGAVTPSPQLPEKVFLKTPDQNGNGSAAGELASSSGQHPHTLSPSSHRRSRSRNSNAIDGSNTPVTPLQLMRLNYTADLPLQSLEEQYARALDFISKHPKAFTELQLSSLLGWLEIAKQSEAAATSPRAPTPATAGTPATPLPSATGGATPAAVAAGGTSLAAKSLLLLELTKIEPDWAAWQTPRPQSPGPAGQGAKKGDFVSPEGLICELHGKPFNVFLLRGLRDGLNYNSAAWLRLFVSLQGIPLVTKIFLCAIKSLEGQEYREEALEVTNLLASPASPEFQGFGATPPIREEALRFNPSGDACNTEAWHEVMNCTRGLTNNHVCMDGLIANQGSIARLLKALSPVFPDASKLICEIVTALCLYSNEAYTKVMRAMLSLGDSIEVSTNGLSTPRLHSDFAAFSPDRGGGKDSLELPLITLSLVNLLKITDADIDLKSHIMTFINIVLTSPMAEGTPSDAAKVDSAALRKAWLEKMLDCGLLNAIAEFSDYEDNYLSHTIDIFKDGLSKCLAPTPKKKPPSAGAPPPPPPPPGGPRGPPPPPPPPGMPGRPGAPPPPPPPGSMGALVDPGPKPGKKMKALHWTKLPDTRAKHTFWDGTKNPTQRKKALDDLRKTLELTTTFEGSFAQAVRKKVNLNRAKERKKTVLAMDMKRATAVGISLAKFNASQDDIVRAIVRLDDSVFKSSENVEAILKCVPTDEERKALLSLHEAGNSSKLSDAEKFCLRLLEIPNIEARMKTYLLKFTLFDQLEDLKKVVQAHTMAVHEVKMSRSFLMLLRSTLVLGNYLNHGTRLGGALGYRMSVLSKLKDVRCTDSSNTNLLEYIVRMAVKHRPDSKSLSDEVPHAVSKEIQTSLQDVVSHLSAIECSLMDAKYELTAPSQDVKVDMGLVPAADADGEPRVRVEIVADAYYDVMTAFVEESTALKNDLMEAVEKCKKSFSEMVSYFGENPAALQSESEFWQVIASVALAYKDVYNAVTKEMREEAEKEKWKQKRAKIKAMAALGGAGVSYKPAEYKRSGYNCPIHDEPVRYEKWEAKELAEEGVGEKDDDDGAAANGKGPPAPEPIVNL</sequence>
<feature type="region of interest" description="Disordered" evidence="2">
    <location>
        <begin position="140"/>
        <end position="168"/>
    </location>
</feature>
<dbReference type="Gene3D" id="1.25.10.10">
    <property type="entry name" value="Leucine-rich Repeat Variant"/>
    <property type="match status" value="1"/>
</dbReference>
<gene>
    <name evidence="4" type="ORF">HKI87_01g02090</name>
</gene>
<dbReference type="AlphaFoldDB" id="A0AAX4NYL6"/>